<dbReference type="InParanoid" id="A0A3N4KDI7"/>
<protein>
    <submittedName>
        <fullName evidence="2">Uncharacterized protein</fullName>
    </submittedName>
</protein>
<evidence type="ECO:0000256" key="1">
    <source>
        <dbReference type="SAM" id="MobiDB-lite"/>
    </source>
</evidence>
<feature type="region of interest" description="Disordered" evidence="1">
    <location>
        <begin position="221"/>
        <end position="265"/>
    </location>
</feature>
<feature type="compositionally biased region" description="Polar residues" evidence="1">
    <location>
        <begin position="77"/>
        <end position="94"/>
    </location>
</feature>
<feature type="compositionally biased region" description="Polar residues" evidence="1">
    <location>
        <begin position="369"/>
        <end position="380"/>
    </location>
</feature>
<dbReference type="AlphaFoldDB" id="A0A3N4KDI7"/>
<feature type="compositionally biased region" description="Basic and acidic residues" evidence="1">
    <location>
        <begin position="129"/>
        <end position="145"/>
    </location>
</feature>
<sequence length="434" mass="47092">MLTTSNINTPTSATFTEHRSPLGRDFAGPYGQYTNNSSTLGSPVQGMSSVSGIFPARNAGQRRLSVPGPQHPRNPMSPYSHNRISSMSSIQQPLASPGWPMQSSHASSRRESIDSSIDEEEYQKRRRTWHPDINREQRSSLERDLISPTTASFASTTLSGNPSEYITSPTNQPGNQTLPSIESIFGHPPPAPPSALAPNPLFAGTRRVGVRRSSAARPMTLYEGSTGRPQPNFVRGHSRSSSDTTAMTDRWASMSINSPRELPAQRDTSMYNSRDTAAGASPLSVGWDAGVSRKRSFGRSSVYNYDESNPRNGRKRQNSIGSGDSSGSEGVTTPSTNPAEELNPGIVGEGSATEIDEHNPRTPKPIIASRNTVPMTSQPPNRRHSMELGMLLNAQETPTTSPRAAGPAFDALLYVVDVESGKMDEERGRYQPLR</sequence>
<feature type="compositionally biased region" description="Low complexity" evidence="1">
    <location>
        <begin position="319"/>
        <end position="330"/>
    </location>
</feature>
<name>A0A3N4KDI7_9PEZI</name>
<keyword evidence="3" id="KW-1185">Reference proteome</keyword>
<proteinExistence type="predicted"/>
<accession>A0A3N4KDI7</accession>
<feature type="compositionally biased region" description="Polar residues" evidence="1">
    <location>
        <begin position="147"/>
        <end position="180"/>
    </location>
</feature>
<feature type="compositionally biased region" description="Polar residues" evidence="1">
    <location>
        <begin position="32"/>
        <end position="51"/>
    </location>
</feature>
<feature type="region of interest" description="Disordered" evidence="1">
    <location>
        <begin position="1"/>
        <end position="183"/>
    </location>
</feature>
<feature type="region of interest" description="Disordered" evidence="1">
    <location>
        <begin position="301"/>
        <end position="382"/>
    </location>
</feature>
<evidence type="ECO:0000313" key="2">
    <source>
        <dbReference type="EMBL" id="RPB08594.1"/>
    </source>
</evidence>
<dbReference type="EMBL" id="ML119161">
    <property type="protein sequence ID" value="RPB08594.1"/>
    <property type="molecule type" value="Genomic_DNA"/>
</dbReference>
<evidence type="ECO:0000313" key="3">
    <source>
        <dbReference type="Proteomes" id="UP000277580"/>
    </source>
</evidence>
<gene>
    <name evidence="2" type="ORF">P167DRAFT_339760</name>
</gene>
<organism evidence="2 3">
    <name type="scientific">Morchella conica CCBAS932</name>
    <dbReference type="NCBI Taxonomy" id="1392247"/>
    <lineage>
        <taxon>Eukaryota</taxon>
        <taxon>Fungi</taxon>
        <taxon>Dikarya</taxon>
        <taxon>Ascomycota</taxon>
        <taxon>Pezizomycotina</taxon>
        <taxon>Pezizomycetes</taxon>
        <taxon>Pezizales</taxon>
        <taxon>Morchellaceae</taxon>
        <taxon>Morchella</taxon>
    </lineage>
</organism>
<feature type="compositionally biased region" description="Polar residues" evidence="1">
    <location>
        <begin position="301"/>
        <end position="311"/>
    </location>
</feature>
<feature type="compositionally biased region" description="Polar residues" evidence="1">
    <location>
        <begin position="1"/>
        <end position="15"/>
    </location>
</feature>
<dbReference type="OrthoDB" id="654211at2759"/>
<reference evidence="2 3" key="1">
    <citation type="journal article" date="2018" name="Nat. Ecol. Evol.">
        <title>Pezizomycetes genomes reveal the molecular basis of ectomycorrhizal truffle lifestyle.</title>
        <authorList>
            <person name="Murat C."/>
            <person name="Payen T."/>
            <person name="Noel B."/>
            <person name="Kuo A."/>
            <person name="Morin E."/>
            <person name="Chen J."/>
            <person name="Kohler A."/>
            <person name="Krizsan K."/>
            <person name="Balestrini R."/>
            <person name="Da Silva C."/>
            <person name="Montanini B."/>
            <person name="Hainaut M."/>
            <person name="Levati E."/>
            <person name="Barry K.W."/>
            <person name="Belfiori B."/>
            <person name="Cichocki N."/>
            <person name="Clum A."/>
            <person name="Dockter R.B."/>
            <person name="Fauchery L."/>
            <person name="Guy J."/>
            <person name="Iotti M."/>
            <person name="Le Tacon F."/>
            <person name="Lindquist E.A."/>
            <person name="Lipzen A."/>
            <person name="Malagnac F."/>
            <person name="Mello A."/>
            <person name="Molinier V."/>
            <person name="Miyauchi S."/>
            <person name="Poulain J."/>
            <person name="Riccioni C."/>
            <person name="Rubini A."/>
            <person name="Sitrit Y."/>
            <person name="Splivallo R."/>
            <person name="Traeger S."/>
            <person name="Wang M."/>
            <person name="Zifcakova L."/>
            <person name="Wipf D."/>
            <person name="Zambonelli A."/>
            <person name="Paolocci F."/>
            <person name="Nowrousian M."/>
            <person name="Ottonello S."/>
            <person name="Baldrian P."/>
            <person name="Spatafora J.W."/>
            <person name="Henrissat B."/>
            <person name="Nagy L.G."/>
            <person name="Aury J.M."/>
            <person name="Wincker P."/>
            <person name="Grigoriev I.V."/>
            <person name="Bonfante P."/>
            <person name="Martin F.M."/>
        </authorList>
    </citation>
    <scope>NUCLEOTIDE SEQUENCE [LARGE SCALE GENOMIC DNA]</scope>
    <source>
        <strain evidence="2 3">CCBAS932</strain>
    </source>
</reference>
<dbReference type="STRING" id="1392247.A0A3N4KDI7"/>
<dbReference type="Proteomes" id="UP000277580">
    <property type="component" value="Unassembled WGS sequence"/>
</dbReference>